<protein>
    <submittedName>
        <fullName evidence="2">Alpha/beta fold hydrolase</fullName>
    </submittedName>
</protein>
<evidence type="ECO:0000259" key="1">
    <source>
        <dbReference type="Pfam" id="PF00561"/>
    </source>
</evidence>
<proteinExistence type="predicted"/>
<dbReference type="SUPFAM" id="SSF53474">
    <property type="entry name" value="alpha/beta-Hydrolases"/>
    <property type="match status" value="1"/>
</dbReference>
<dbReference type="InterPro" id="IPR000073">
    <property type="entry name" value="AB_hydrolase_1"/>
</dbReference>
<dbReference type="KEGG" id="nyu:D7D52_23880"/>
<keyword evidence="3" id="KW-1185">Reference proteome</keyword>
<dbReference type="AlphaFoldDB" id="A0A386ZFG4"/>
<dbReference type="RefSeq" id="WP_120739804.1">
    <property type="nucleotide sequence ID" value="NZ_CP032568.1"/>
</dbReference>
<dbReference type="EMBL" id="CP032568">
    <property type="protein sequence ID" value="AYF76361.1"/>
    <property type="molecule type" value="Genomic_DNA"/>
</dbReference>
<dbReference type="PANTHER" id="PTHR43433:SF5">
    <property type="entry name" value="AB HYDROLASE-1 DOMAIN-CONTAINING PROTEIN"/>
    <property type="match status" value="1"/>
</dbReference>
<dbReference type="InterPro" id="IPR050471">
    <property type="entry name" value="AB_hydrolase"/>
</dbReference>
<dbReference type="Proteomes" id="UP000267164">
    <property type="component" value="Chromosome"/>
</dbReference>
<accession>A0A386ZFG4</accession>
<dbReference type="PANTHER" id="PTHR43433">
    <property type="entry name" value="HYDROLASE, ALPHA/BETA FOLD FAMILY PROTEIN"/>
    <property type="match status" value="1"/>
</dbReference>
<gene>
    <name evidence="2" type="ORF">D7D52_23880</name>
</gene>
<evidence type="ECO:0000313" key="2">
    <source>
        <dbReference type="EMBL" id="AYF76361.1"/>
    </source>
</evidence>
<dbReference type="InterPro" id="IPR029058">
    <property type="entry name" value="AB_hydrolase_fold"/>
</dbReference>
<feature type="domain" description="AB hydrolase-1" evidence="1">
    <location>
        <begin position="23"/>
        <end position="121"/>
    </location>
</feature>
<reference evidence="2 3" key="1">
    <citation type="submission" date="2018-09" db="EMBL/GenBank/DDBJ databases">
        <title>Nocardia yunnanensis sp. nov., an actinomycete isolated from a soil sample.</title>
        <authorList>
            <person name="Zhang J."/>
        </authorList>
    </citation>
    <scope>NUCLEOTIDE SEQUENCE [LARGE SCALE GENOMIC DNA]</scope>
    <source>
        <strain evidence="2 3">CFHS0054</strain>
    </source>
</reference>
<dbReference type="GO" id="GO:0016787">
    <property type="term" value="F:hydrolase activity"/>
    <property type="evidence" value="ECO:0007669"/>
    <property type="project" value="UniProtKB-KW"/>
</dbReference>
<dbReference type="Pfam" id="PF00561">
    <property type="entry name" value="Abhydrolase_1"/>
    <property type="match status" value="1"/>
</dbReference>
<name>A0A386ZFG4_9NOCA</name>
<evidence type="ECO:0000313" key="3">
    <source>
        <dbReference type="Proteomes" id="UP000267164"/>
    </source>
</evidence>
<sequence>MAKFTTWDGLELNYTVWEGEGVPVVLQHGVVADTNANWMSVGVVAALQRAGHHVISLDARGHGRSEKPHDAARYSWRAMADDVRALYDHLGLDRVAQVGYSMGGIVSLLVATADKRVERLVVGGIGCGVVDCGGIDWRVIESGDIVTAMTADPAEIVPNARMFRILADALGVDREAIAMVATGLNEAPIESLSDITVPALVLAGDADPFAAEPERLAAALPDARCVVVPGDHLAAVADPGFSAALVEFLK</sequence>
<organism evidence="2 3">
    <name type="scientific">Nocardia yunnanensis</name>
    <dbReference type="NCBI Taxonomy" id="2382165"/>
    <lineage>
        <taxon>Bacteria</taxon>
        <taxon>Bacillati</taxon>
        <taxon>Actinomycetota</taxon>
        <taxon>Actinomycetes</taxon>
        <taxon>Mycobacteriales</taxon>
        <taxon>Nocardiaceae</taxon>
        <taxon>Nocardia</taxon>
    </lineage>
</organism>
<dbReference type="Gene3D" id="3.40.50.1820">
    <property type="entry name" value="alpha/beta hydrolase"/>
    <property type="match status" value="1"/>
</dbReference>
<dbReference type="OrthoDB" id="9804723at2"/>
<keyword evidence="2" id="KW-0378">Hydrolase</keyword>